<dbReference type="SUPFAM" id="SSF63825">
    <property type="entry name" value="YWTD domain"/>
    <property type="match status" value="1"/>
</dbReference>
<dbReference type="InterPro" id="IPR011042">
    <property type="entry name" value="6-blade_b-propeller_TolB-like"/>
</dbReference>
<dbReference type="Proteomes" id="UP000507470">
    <property type="component" value="Unassembled WGS sequence"/>
</dbReference>
<accession>A0A6J8B9J7</accession>
<name>A0A6J8B9J7_MYTCO</name>
<dbReference type="Gene3D" id="2.120.10.30">
    <property type="entry name" value="TolB, C-terminal domain"/>
    <property type="match status" value="1"/>
</dbReference>
<sequence>MIFSGSHYNRRLFIVLSDGTLDTELSLSIVQPFDVTCIDDQTVAVTTFNDNRIQIIDTKAKQVTKTIKTGASRVKDDTIKNDLSYITTSGENIYYTDNDATVKCYSVKGDKRWEYKNESIMSATGIAVDQHGIVYVMSNRNKSVVLISADGKNSRTLLTEKDGIQKSYGIYFHIDKLYVVSISRVLLKFDIA</sequence>
<organism evidence="1 2">
    <name type="scientific">Mytilus coruscus</name>
    <name type="common">Sea mussel</name>
    <dbReference type="NCBI Taxonomy" id="42192"/>
    <lineage>
        <taxon>Eukaryota</taxon>
        <taxon>Metazoa</taxon>
        <taxon>Spiralia</taxon>
        <taxon>Lophotrochozoa</taxon>
        <taxon>Mollusca</taxon>
        <taxon>Bivalvia</taxon>
        <taxon>Autobranchia</taxon>
        <taxon>Pteriomorphia</taxon>
        <taxon>Mytilida</taxon>
        <taxon>Mytiloidea</taxon>
        <taxon>Mytilidae</taxon>
        <taxon>Mytilinae</taxon>
        <taxon>Mytilus</taxon>
    </lineage>
</organism>
<dbReference type="AlphaFoldDB" id="A0A6J8B9J7"/>
<dbReference type="EMBL" id="CACVKT020002855">
    <property type="protein sequence ID" value="CAC5380243.1"/>
    <property type="molecule type" value="Genomic_DNA"/>
</dbReference>
<evidence type="ECO:0000313" key="1">
    <source>
        <dbReference type="EMBL" id="CAC5380243.1"/>
    </source>
</evidence>
<proteinExistence type="predicted"/>
<protein>
    <submittedName>
        <fullName evidence="1">Uncharacterized protein</fullName>
    </submittedName>
</protein>
<evidence type="ECO:0000313" key="2">
    <source>
        <dbReference type="Proteomes" id="UP000507470"/>
    </source>
</evidence>
<dbReference type="OrthoDB" id="6131067at2759"/>
<keyword evidence="2" id="KW-1185">Reference proteome</keyword>
<gene>
    <name evidence="1" type="ORF">MCOR_16218</name>
</gene>
<reference evidence="1 2" key="1">
    <citation type="submission" date="2020-06" db="EMBL/GenBank/DDBJ databases">
        <authorList>
            <person name="Li R."/>
            <person name="Bekaert M."/>
        </authorList>
    </citation>
    <scope>NUCLEOTIDE SEQUENCE [LARGE SCALE GENOMIC DNA]</scope>
    <source>
        <strain evidence="2">wild</strain>
    </source>
</reference>